<evidence type="ECO:0000313" key="3">
    <source>
        <dbReference type="Proteomes" id="UP000824988"/>
    </source>
</evidence>
<name>A0A8D5AG48_9GAMM</name>
<dbReference type="InterPro" id="IPR007498">
    <property type="entry name" value="PqiA-like"/>
</dbReference>
<keyword evidence="1" id="KW-0472">Membrane</keyword>
<dbReference type="AlphaFoldDB" id="A0A8D5AG48"/>
<keyword evidence="1" id="KW-0812">Transmembrane</keyword>
<accession>A0A8D5AG48</accession>
<feature type="transmembrane region" description="Helical" evidence="1">
    <location>
        <begin position="95"/>
        <end position="126"/>
    </location>
</feature>
<dbReference type="KEGG" id="moz:MoryE10_06090"/>
<feature type="transmembrane region" description="Helical" evidence="1">
    <location>
        <begin position="49"/>
        <end position="70"/>
    </location>
</feature>
<feature type="transmembrane region" description="Helical" evidence="1">
    <location>
        <begin position="171"/>
        <end position="190"/>
    </location>
</feature>
<organism evidence="2 3">
    <name type="scientific">Methylogaea oryzae</name>
    <dbReference type="NCBI Taxonomy" id="1295382"/>
    <lineage>
        <taxon>Bacteria</taxon>
        <taxon>Pseudomonadati</taxon>
        <taxon>Pseudomonadota</taxon>
        <taxon>Gammaproteobacteria</taxon>
        <taxon>Methylococcales</taxon>
        <taxon>Methylococcaceae</taxon>
        <taxon>Methylogaea</taxon>
    </lineage>
</organism>
<dbReference type="Proteomes" id="UP000824988">
    <property type="component" value="Chromosome"/>
</dbReference>
<gene>
    <name evidence="2" type="ORF">MoryE10_06090</name>
</gene>
<reference evidence="2" key="1">
    <citation type="submission" date="2019-06" db="EMBL/GenBank/DDBJ databases">
        <title>Complete genome sequence of Methylogaea oryzae strain JCM16910.</title>
        <authorList>
            <person name="Asakawa S."/>
        </authorList>
    </citation>
    <scope>NUCLEOTIDE SEQUENCE</scope>
    <source>
        <strain evidence="2">E10</strain>
    </source>
</reference>
<protein>
    <submittedName>
        <fullName evidence="2">Paraquat-inducible protein</fullName>
    </submittedName>
</protein>
<sequence>MCSAAKLIACHECDQLQREIPLPPAGAAICCRCGALLYRNGSASLDRPLALLLAAAMVFVLANAFPIVGIEAKGNHNATTLFGAVLTLWDEDMPLVAGLVFFTTMLAPAFELAITIFVLGLLYFGVALRALPLLLRVVLALEPWSMIEVFMLGVLVSVVKLSHLAGIVPGIALWAYAALMVLLAASSAALDAHGLWDRIPAGR</sequence>
<keyword evidence="1" id="KW-1133">Transmembrane helix</keyword>
<evidence type="ECO:0000256" key="1">
    <source>
        <dbReference type="SAM" id="Phobius"/>
    </source>
</evidence>
<evidence type="ECO:0000313" key="2">
    <source>
        <dbReference type="EMBL" id="BBL70003.1"/>
    </source>
</evidence>
<dbReference type="Pfam" id="PF04403">
    <property type="entry name" value="PqiA"/>
    <property type="match status" value="1"/>
</dbReference>
<dbReference type="EMBL" id="AP019782">
    <property type="protein sequence ID" value="BBL70003.1"/>
    <property type="molecule type" value="Genomic_DNA"/>
</dbReference>
<keyword evidence="3" id="KW-1185">Reference proteome</keyword>
<proteinExistence type="predicted"/>
<feature type="transmembrane region" description="Helical" evidence="1">
    <location>
        <begin position="133"/>
        <end position="159"/>
    </location>
</feature>